<evidence type="ECO:0000313" key="1">
    <source>
        <dbReference type="EMBL" id="THH31824.1"/>
    </source>
</evidence>
<organism evidence="1 2">
    <name type="scientific">Antrodiella citrinella</name>
    <dbReference type="NCBI Taxonomy" id="2447956"/>
    <lineage>
        <taxon>Eukaryota</taxon>
        <taxon>Fungi</taxon>
        <taxon>Dikarya</taxon>
        <taxon>Basidiomycota</taxon>
        <taxon>Agaricomycotina</taxon>
        <taxon>Agaricomycetes</taxon>
        <taxon>Polyporales</taxon>
        <taxon>Steccherinaceae</taxon>
        <taxon>Antrodiella</taxon>
    </lineage>
</organism>
<dbReference type="AlphaFoldDB" id="A0A4S4MZ69"/>
<dbReference type="GO" id="GO:0016705">
    <property type="term" value="F:oxidoreductase activity, acting on paired donors, with incorporation or reduction of molecular oxygen"/>
    <property type="evidence" value="ECO:0007669"/>
    <property type="project" value="InterPro"/>
</dbReference>
<dbReference type="SUPFAM" id="SSF48264">
    <property type="entry name" value="Cytochrome P450"/>
    <property type="match status" value="1"/>
</dbReference>
<evidence type="ECO:0000313" key="2">
    <source>
        <dbReference type="Proteomes" id="UP000308730"/>
    </source>
</evidence>
<dbReference type="GO" id="GO:0020037">
    <property type="term" value="F:heme binding"/>
    <property type="evidence" value="ECO:0007669"/>
    <property type="project" value="InterPro"/>
</dbReference>
<dbReference type="EMBL" id="SGPM01000036">
    <property type="protein sequence ID" value="THH31824.1"/>
    <property type="molecule type" value="Genomic_DNA"/>
</dbReference>
<evidence type="ECO:0008006" key="3">
    <source>
        <dbReference type="Google" id="ProtNLM"/>
    </source>
</evidence>
<name>A0A4S4MZ69_9APHY</name>
<sequence length="100" mass="11664">MLDAVVILVAAAIFYVTYRAYNSARRGRKVGNIELATTHFWTAHQQMHKIYGDIVSVSMLGTPFIIMNIRKLVVELEKRHQNYTERPKFPMIQELVGWNR</sequence>
<dbReference type="GO" id="GO:0004497">
    <property type="term" value="F:monooxygenase activity"/>
    <property type="evidence" value="ECO:0007669"/>
    <property type="project" value="InterPro"/>
</dbReference>
<proteinExistence type="predicted"/>
<keyword evidence="2" id="KW-1185">Reference proteome</keyword>
<dbReference type="OrthoDB" id="2802867at2759"/>
<accession>A0A4S4MZ69</accession>
<dbReference type="InterPro" id="IPR036396">
    <property type="entry name" value="Cyt_P450_sf"/>
</dbReference>
<reference evidence="1 2" key="1">
    <citation type="submission" date="2019-02" db="EMBL/GenBank/DDBJ databases">
        <title>Genome sequencing of the rare red list fungi Antrodiella citrinella (Flaviporus citrinellus).</title>
        <authorList>
            <person name="Buettner E."/>
            <person name="Kellner H."/>
        </authorList>
    </citation>
    <scope>NUCLEOTIDE SEQUENCE [LARGE SCALE GENOMIC DNA]</scope>
    <source>
        <strain evidence="1 2">DSM 108506</strain>
    </source>
</reference>
<dbReference type="Proteomes" id="UP000308730">
    <property type="component" value="Unassembled WGS sequence"/>
</dbReference>
<comment type="caution">
    <text evidence="1">The sequence shown here is derived from an EMBL/GenBank/DDBJ whole genome shotgun (WGS) entry which is preliminary data.</text>
</comment>
<dbReference type="GO" id="GO:0005506">
    <property type="term" value="F:iron ion binding"/>
    <property type="evidence" value="ECO:0007669"/>
    <property type="project" value="InterPro"/>
</dbReference>
<dbReference type="Gene3D" id="1.10.630.10">
    <property type="entry name" value="Cytochrome P450"/>
    <property type="match status" value="1"/>
</dbReference>
<protein>
    <recommendedName>
        <fullName evidence="3">Cytochrome P450</fullName>
    </recommendedName>
</protein>
<gene>
    <name evidence="1" type="ORF">EUX98_g2366</name>
</gene>